<sequence>MYVPDETDLEIIRLLRKNARLQWREVGELVHLTGQAVGARIRRLEEHGLIRGYTVMTDDEKLGKPLTAVVTVLMKSNRHAEFISFVQREPSVTEAHRISGDGCYSLLVRASGHDELNGMLDRLLEYANYRLHLSTQLIKSHRH</sequence>
<evidence type="ECO:0000313" key="5">
    <source>
        <dbReference type="EMBL" id="MFC0216496.1"/>
    </source>
</evidence>
<dbReference type="InterPro" id="IPR036390">
    <property type="entry name" value="WH_DNA-bd_sf"/>
</dbReference>
<dbReference type="InterPro" id="IPR019887">
    <property type="entry name" value="Tscrpt_reg_AsnC/Lrp_C"/>
</dbReference>
<evidence type="ECO:0000256" key="3">
    <source>
        <dbReference type="ARBA" id="ARBA00023163"/>
    </source>
</evidence>
<evidence type="ECO:0000256" key="1">
    <source>
        <dbReference type="ARBA" id="ARBA00023015"/>
    </source>
</evidence>
<keyword evidence="1" id="KW-0805">Transcription regulation</keyword>
<keyword evidence="2" id="KW-0238">DNA-binding</keyword>
<feature type="domain" description="HTH asnC-type" evidence="4">
    <location>
        <begin position="4"/>
        <end position="65"/>
    </location>
</feature>
<dbReference type="Proteomes" id="UP001589776">
    <property type="component" value="Unassembled WGS sequence"/>
</dbReference>
<dbReference type="EMBL" id="JBHLWN010000121">
    <property type="protein sequence ID" value="MFC0216496.1"/>
    <property type="molecule type" value="Genomic_DNA"/>
</dbReference>
<protein>
    <submittedName>
        <fullName evidence="5">Lrp/AsnC family transcriptional regulator</fullName>
    </submittedName>
</protein>
<dbReference type="SUPFAM" id="SSF46785">
    <property type="entry name" value="Winged helix' DNA-binding domain"/>
    <property type="match status" value="1"/>
</dbReference>
<dbReference type="RefSeq" id="WP_377474737.1">
    <property type="nucleotide sequence ID" value="NZ_JBHLWN010000121.1"/>
</dbReference>
<dbReference type="PRINTS" id="PR00033">
    <property type="entry name" value="HTHASNC"/>
</dbReference>
<dbReference type="Gene3D" id="1.10.10.10">
    <property type="entry name" value="Winged helix-like DNA-binding domain superfamily/Winged helix DNA-binding domain"/>
    <property type="match status" value="1"/>
</dbReference>
<dbReference type="InterPro" id="IPR000485">
    <property type="entry name" value="AsnC-type_HTH_dom"/>
</dbReference>
<dbReference type="Pfam" id="PF13404">
    <property type="entry name" value="HTH_AsnC-type"/>
    <property type="match status" value="1"/>
</dbReference>
<organism evidence="5 6">
    <name type="scientific">Paenibacillus chartarius</name>
    <dbReference type="NCBI Taxonomy" id="747481"/>
    <lineage>
        <taxon>Bacteria</taxon>
        <taxon>Bacillati</taxon>
        <taxon>Bacillota</taxon>
        <taxon>Bacilli</taxon>
        <taxon>Bacillales</taxon>
        <taxon>Paenibacillaceae</taxon>
        <taxon>Paenibacillus</taxon>
    </lineage>
</organism>
<evidence type="ECO:0000256" key="2">
    <source>
        <dbReference type="ARBA" id="ARBA00023125"/>
    </source>
</evidence>
<comment type="caution">
    <text evidence="5">The sequence shown here is derived from an EMBL/GenBank/DDBJ whole genome shotgun (WGS) entry which is preliminary data.</text>
</comment>
<evidence type="ECO:0000259" key="4">
    <source>
        <dbReference type="PROSITE" id="PS50956"/>
    </source>
</evidence>
<proteinExistence type="predicted"/>
<dbReference type="SUPFAM" id="SSF54909">
    <property type="entry name" value="Dimeric alpha+beta barrel"/>
    <property type="match status" value="1"/>
</dbReference>
<dbReference type="PROSITE" id="PS50956">
    <property type="entry name" value="HTH_ASNC_2"/>
    <property type="match status" value="1"/>
</dbReference>
<dbReference type="SMART" id="SM00344">
    <property type="entry name" value="HTH_ASNC"/>
    <property type="match status" value="1"/>
</dbReference>
<reference evidence="5 6" key="1">
    <citation type="submission" date="2024-09" db="EMBL/GenBank/DDBJ databases">
        <authorList>
            <person name="Sun Q."/>
            <person name="Mori K."/>
        </authorList>
    </citation>
    <scope>NUCLEOTIDE SEQUENCE [LARGE SCALE GENOMIC DNA]</scope>
    <source>
        <strain evidence="5 6">CCM 7759</strain>
    </source>
</reference>
<evidence type="ECO:0000313" key="6">
    <source>
        <dbReference type="Proteomes" id="UP001589776"/>
    </source>
</evidence>
<gene>
    <name evidence="5" type="ORF">ACFFK0_29285</name>
</gene>
<dbReference type="InterPro" id="IPR019888">
    <property type="entry name" value="Tscrpt_reg_AsnC-like"/>
</dbReference>
<accession>A0ABV6DV20</accession>
<keyword evidence="3" id="KW-0804">Transcription</keyword>
<keyword evidence="6" id="KW-1185">Reference proteome</keyword>
<name>A0ABV6DV20_9BACL</name>
<dbReference type="PANTHER" id="PTHR30154:SF55">
    <property type="entry name" value="HTH-TYPE TRANSCRIPTIONAL REGULATOR LRPB"/>
    <property type="match status" value="1"/>
</dbReference>
<dbReference type="InterPro" id="IPR011008">
    <property type="entry name" value="Dimeric_a/b-barrel"/>
</dbReference>
<dbReference type="Gene3D" id="3.30.70.920">
    <property type="match status" value="1"/>
</dbReference>
<dbReference type="InterPro" id="IPR036388">
    <property type="entry name" value="WH-like_DNA-bd_sf"/>
</dbReference>
<dbReference type="PANTHER" id="PTHR30154">
    <property type="entry name" value="LEUCINE-RESPONSIVE REGULATORY PROTEIN"/>
    <property type="match status" value="1"/>
</dbReference>
<dbReference type="Pfam" id="PF01037">
    <property type="entry name" value="AsnC_trans_reg"/>
    <property type="match status" value="1"/>
</dbReference>